<protein>
    <submittedName>
        <fullName evidence="1">Uncharacterized protein</fullName>
    </submittedName>
</protein>
<accession>A0A478FR37</accession>
<name>A0A478FR37_9MOLU</name>
<evidence type="ECO:0000313" key="1">
    <source>
        <dbReference type="EMBL" id="GCE64058.1"/>
    </source>
</evidence>
<dbReference type="RefSeq" id="WP_216083154.1">
    <property type="nucleotide sequence ID" value="NZ_CACTIB010000017.1"/>
</dbReference>
<proteinExistence type="predicted"/>
<sequence length="187" mass="20113">MNILQLAGTIVGGVALTSTIAAGAYFGGVFSNSRADIEDEENLKPILAWTCEVIKKNEGKFSENFDNRGAKALCSELGNHLGGDLKNFSLTGKELANRISGLKSVFFKTAIWSAITLNCLLNEVSAEGLNGEDPLPEIDFVANDICQYAPELDNREELKQEIKEILEKAKAAETEEKTELSAGSGIG</sequence>
<organism evidence="1 2">
    <name type="scientific">Candidatus Mycoplasma haematohominis</name>
    <dbReference type="NCBI Taxonomy" id="1494318"/>
    <lineage>
        <taxon>Bacteria</taxon>
        <taxon>Bacillati</taxon>
        <taxon>Mycoplasmatota</taxon>
        <taxon>Mollicutes</taxon>
        <taxon>Mycoplasmataceae</taxon>
        <taxon>Mycoplasma</taxon>
    </lineage>
</organism>
<dbReference type="EMBL" id="BIMN01000010">
    <property type="protein sequence ID" value="GCE64058.1"/>
    <property type="molecule type" value="Genomic_DNA"/>
</dbReference>
<evidence type="ECO:0000313" key="2">
    <source>
        <dbReference type="Proteomes" id="UP000324831"/>
    </source>
</evidence>
<comment type="caution">
    <text evidence="1">The sequence shown here is derived from an EMBL/GenBank/DDBJ whole genome shotgun (WGS) entry which is preliminary data.</text>
</comment>
<reference evidence="1 2" key="1">
    <citation type="submission" date="2019-01" db="EMBL/GenBank/DDBJ databases">
        <title>Draft genome sequences of Candidatus Mycoplasma haemohominis SWG34-3 identified from a patient with pyrexia, anemia and liver dysfunction.</title>
        <authorList>
            <person name="Sekizuka T."/>
            <person name="Hattori N."/>
            <person name="Katano H."/>
            <person name="Takuma T."/>
            <person name="Ito T."/>
            <person name="Arai N."/>
            <person name="Yanai R."/>
            <person name="Ishii S."/>
            <person name="Miura Y."/>
            <person name="Tokunaga T."/>
            <person name="Watanabe H."/>
            <person name="Nomura N."/>
            <person name="Eguchi J."/>
            <person name="Arai T."/>
            <person name="Hasegawa H."/>
            <person name="Nakamaki T."/>
            <person name="Wakita T."/>
            <person name="Niki Y."/>
            <person name="Kuroda M."/>
        </authorList>
    </citation>
    <scope>NUCLEOTIDE SEQUENCE [LARGE SCALE GENOMIC DNA]</scope>
    <source>
        <strain evidence="1">SWG34-3</strain>
    </source>
</reference>
<dbReference type="AlphaFoldDB" id="A0A478FR37"/>
<gene>
    <name evidence="1" type="ORF">MHSWG343_10660</name>
</gene>
<dbReference type="Proteomes" id="UP000324831">
    <property type="component" value="Unassembled WGS sequence"/>
</dbReference>